<comment type="caution">
    <text evidence="1">The sequence shown here is derived from an EMBL/GenBank/DDBJ whole genome shotgun (WGS) entry which is preliminary data.</text>
</comment>
<keyword evidence="2" id="KW-1185">Reference proteome</keyword>
<evidence type="ECO:0000313" key="2">
    <source>
        <dbReference type="Proteomes" id="UP001144205"/>
    </source>
</evidence>
<name>A0ABQ5LTM4_9RHOB</name>
<evidence type="ECO:0000313" key="1">
    <source>
        <dbReference type="EMBL" id="GKY88317.1"/>
    </source>
</evidence>
<sequence length="116" mass="12734">MARASPRRHVTIVATAPTPNIAAEAPSLQHMAFLRFAGQRWHVLTPASIAPRRAGCDKNLFIRTKIQPYPFQSNVLKSGMAAGGIAADQLRFAIFSGSETGRVTDVRARRDMEVFI</sequence>
<organism evidence="1 2">
    <name type="scientific">Sinisalibacter aestuarii</name>
    <dbReference type="NCBI Taxonomy" id="2949426"/>
    <lineage>
        <taxon>Bacteria</taxon>
        <taxon>Pseudomonadati</taxon>
        <taxon>Pseudomonadota</taxon>
        <taxon>Alphaproteobacteria</taxon>
        <taxon>Rhodobacterales</taxon>
        <taxon>Roseobacteraceae</taxon>
        <taxon>Sinisalibacter</taxon>
    </lineage>
</organism>
<proteinExistence type="predicted"/>
<dbReference type="EMBL" id="BROH01000006">
    <property type="protein sequence ID" value="GKY88317.1"/>
    <property type="molecule type" value="Genomic_DNA"/>
</dbReference>
<accession>A0ABQ5LTM4</accession>
<reference evidence="1" key="1">
    <citation type="journal article" date="2023" name="Int. J. Syst. Evol. Microbiol.">
        <title>Sinisalibacter aestuarii sp. nov., isolated from estuarine sediment of the Arakawa River.</title>
        <authorList>
            <person name="Arafat S.T."/>
            <person name="Hirano S."/>
            <person name="Sato A."/>
            <person name="Takeuchi K."/>
            <person name="Yasuda T."/>
            <person name="Terahara T."/>
            <person name="Hamada M."/>
            <person name="Kobayashi T."/>
        </authorList>
    </citation>
    <scope>NUCLEOTIDE SEQUENCE</scope>
    <source>
        <strain evidence="1">B-399</strain>
    </source>
</reference>
<dbReference type="Proteomes" id="UP001144205">
    <property type="component" value="Unassembled WGS sequence"/>
</dbReference>
<protein>
    <submittedName>
        <fullName evidence="1">Uncharacterized protein</fullName>
    </submittedName>
</protein>
<gene>
    <name evidence="1" type="ORF">STA1M1_21860</name>
</gene>